<dbReference type="Proteomes" id="UP000769157">
    <property type="component" value="Unassembled WGS sequence"/>
</dbReference>
<dbReference type="GeneID" id="70234353"/>
<reference evidence="1" key="2">
    <citation type="submission" date="2021-01" db="EMBL/GenBank/DDBJ databases">
        <authorList>
            <person name="Schikora-Tamarit M.A."/>
        </authorList>
    </citation>
    <scope>NUCLEOTIDE SEQUENCE</scope>
    <source>
        <strain evidence="1">CBS6075</strain>
    </source>
</reference>
<dbReference type="EMBL" id="JAEUBE010000158">
    <property type="protein sequence ID" value="KAH3668632.1"/>
    <property type="molecule type" value="Genomic_DNA"/>
</dbReference>
<gene>
    <name evidence="1" type="ORF">OGAPHI_002386</name>
</gene>
<dbReference type="OrthoDB" id="3986158at2759"/>
<sequence>MDFNEFVQKNGISQRVARLYFAGQSDLPDQPVLKLETFMKPKKTPSLENPVPFTADLLESITKSSKFEMAVFASSKSSNMMLQSEEDTKPSSEYFYPSSPYWEIADAFSKPEQEEEFDFCESSMFESIADSEP</sequence>
<keyword evidence="2" id="KW-1185">Reference proteome</keyword>
<evidence type="ECO:0000313" key="2">
    <source>
        <dbReference type="Proteomes" id="UP000769157"/>
    </source>
</evidence>
<reference evidence="1" key="1">
    <citation type="journal article" date="2021" name="Open Biol.">
        <title>Shared evolutionary footprints suggest mitochondrial oxidative damage underlies multiple complex I losses in fungi.</title>
        <authorList>
            <person name="Schikora-Tamarit M.A."/>
            <person name="Marcet-Houben M."/>
            <person name="Nosek J."/>
            <person name="Gabaldon T."/>
        </authorList>
    </citation>
    <scope>NUCLEOTIDE SEQUENCE</scope>
    <source>
        <strain evidence="1">CBS6075</strain>
    </source>
</reference>
<dbReference type="AlphaFoldDB" id="A0A9P8PB57"/>
<dbReference type="RefSeq" id="XP_046063046.1">
    <property type="nucleotide sequence ID" value="XM_046203250.1"/>
</dbReference>
<evidence type="ECO:0000313" key="1">
    <source>
        <dbReference type="EMBL" id="KAH3668632.1"/>
    </source>
</evidence>
<accession>A0A9P8PB57</accession>
<name>A0A9P8PB57_9ASCO</name>
<comment type="caution">
    <text evidence="1">The sequence shown here is derived from an EMBL/GenBank/DDBJ whole genome shotgun (WGS) entry which is preliminary data.</text>
</comment>
<organism evidence="1 2">
    <name type="scientific">Ogataea philodendri</name>
    <dbReference type="NCBI Taxonomy" id="1378263"/>
    <lineage>
        <taxon>Eukaryota</taxon>
        <taxon>Fungi</taxon>
        <taxon>Dikarya</taxon>
        <taxon>Ascomycota</taxon>
        <taxon>Saccharomycotina</taxon>
        <taxon>Pichiomycetes</taxon>
        <taxon>Pichiales</taxon>
        <taxon>Pichiaceae</taxon>
        <taxon>Ogataea</taxon>
    </lineage>
</organism>
<protein>
    <submittedName>
        <fullName evidence="1">Uncharacterized protein</fullName>
    </submittedName>
</protein>
<proteinExistence type="predicted"/>